<evidence type="ECO:0000256" key="15">
    <source>
        <dbReference type="SAM" id="Phobius"/>
    </source>
</evidence>
<evidence type="ECO:0000256" key="12">
    <source>
        <dbReference type="ARBA" id="ARBA00046288"/>
    </source>
</evidence>
<reference evidence="19" key="1">
    <citation type="submission" date="2016-11" db="UniProtKB">
        <authorList>
            <consortium name="WormBaseParasite"/>
        </authorList>
    </citation>
    <scope>IDENTIFICATION</scope>
</reference>
<keyword evidence="18" id="KW-1185">Reference proteome</keyword>
<dbReference type="WBParaSite" id="Csp11.Scaffold629.g16407.t1">
    <property type="protein sequence ID" value="Csp11.Scaffold629.g16407.t1"/>
    <property type="gene ID" value="Csp11.Scaffold629.g16407"/>
</dbReference>
<feature type="compositionally biased region" description="Acidic residues" evidence="14">
    <location>
        <begin position="921"/>
        <end position="954"/>
    </location>
</feature>
<dbReference type="Pfam" id="PF00028">
    <property type="entry name" value="Cadherin"/>
    <property type="match status" value="1"/>
</dbReference>
<evidence type="ECO:0000256" key="3">
    <source>
        <dbReference type="ARBA" id="ARBA00022737"/>
    </source>
</evidence>
<name>A0A1I7UA45_9PELO</name>
<evidence type="ECO:0000256" key="2">
    <source>
        <dbReference type="ARBA" id="ARBA00022729"/>
    </source>
</evidence>
<dbReference type="InterPro" id="IPR015919">
    <property type="entry name" value="Cadherin-like_sf"/>
</dbReference>
<feature type="domain" description="Cadherin" evidence="17">
    <location>
        <begin position="143"/>
        <end position="236"/>
    </location>
</feature>
<dbReference type="FunFam" id="2.60.40.60:FF:000352">
    <property type="entry name" value="CAlSYntenin/Alcadein homolog"/>
    <property type="match status" value="1"/>
</dbReference>
<dbReference type="CDD" id="cd11304">
    <property type="entry name" value="Cadherin_repeat"/>
    <property type="match status" value="2"/>
</dbReference>
<keyword evidence="8 15" id="KW-0472">Membrane</keyword>
<evidence type="ECO:0000256" key="1">
    <source>
        <dbReference type="ARBA" id="ARBA00022692"/>
    </source>
</evidence>
<keyword evidence="3" id="KW-0677">Repeat</keyword>
<dbReference type="Proteomes" id="UP000095282">
    <property type="component" value="Unplaced"/>
</dbReference>
<keyword evidence="4 13" id="KW-0106">Calcium</keyword>
<feature type="region of interest" description="Disordered" evidence="14">
    <location>
        <begin position="881"/>
        <end position="987"/>
    </location>
</feature>
<evidence type="ECO:0000256" key="8">
    <source>
        <dbReference type="ARBA" id="ARBA00023136"/>
    </source>
</evidence>
<evidence type="ECO:0000256" key="13">
    <source>
        <dbReference type="PROSITE-ProRule" id="PRU00043"/>
    </source>
</evidence>
<protein>
    <submittedName>
        <fullName evidence="19">CLSTN_C domain-containing protein</fullName>
    </submittedName>
</protein>
<evidence type="ECO:0000256" key="16">
    <source>
        <dbReference type="SAM" id="SignalP"/>
    </source>
</evidence>
<dbReference type="eggNOG" id="KOG1834">
    <property type="taxonomic scope" value="Eukaryota"/>
</dbReference>
<dbReference type="GO" id="GO:0051965">
    <property type="term" value="P:positive regulation of synapse assembly"/>
    <property type="evidence" value="ECO:0007669"/>
    <property type="project" value="TreeGrafter"/>
</dbReference>
<comment type="subcellular location">
    <subcellularLocation>
        <location evidence="12">Endomembrane system</location>
        <topology evidence="12">Single-pass type I membrane protein</topology>
    </subcellularLocation>
    <subcellularLocation>
        <location evidence="10">Synapse</location>
    </subcellularLocation>
</comment>
<keyword evidence="9" id="KW-0325">Glycoprotein</keyword>
<dbReference type="GO" id="GO:0009986">
    <property type="term" value="C:cell surface"/>
    <property type="evidence" value="ECO:0007669"/>
    <property type="project" value="TreeGrafter"/>
</dbReference>
<dbReference type="PANTHER" id="PTHR14139">
    <property type="entry name" value="CALSYNTENIN"/>
    <property type="match status" value="1"/>
</dbReference>
<feature type="chain" id="PRO_5009308623" evidence="16">
    <location>
        <begin position="19"/>
        <end position="987"/>
    </location>
</feature>
<dbReference type="SMART" id="SM00112">
    <property type="entry name" value="CA"/>
    <property type="match status" value="2"/>
</dbReference>
<dbReference type="GO" id="GO:0012505">
    <property type="term" value="C:endomembrane system"/>
    <property type="evidence" value="ECO:0007669"/>
    <property type="project" value="UniProtKB-SubCell"/>
</dbReference>
<keyword evidence="5" id="KW-0130">Cell adhesion</keyword>
<dbReference type="Gene3D" id="2.60.40.60">
    <property type="entry name" value="Cadherins"/>
    <property type="match status" value="2"/>
</dbReference>
<dbReference type="InterPro" id="IPR013320">
    <property type="entry name" value="ConA-like_dom_sf"/>
</dbReference>
<evidence type="ECO:0000259" key="17">
    <source>
        <dbReference type="PROSITE" id="PS50268"/>
    </source>
</evidence>
<evidence type="ECO:0000256" key="4">
    <source>
        <dbReference type="ARBA" id="ARBA00022837"/>
    </source>
</evidence>
<evidence type="ECO:0000256" key="5">
    <source>
        <dbReference type="ARBA" id="ARBA00022889"/>
    </source>
</evidence>
<dbReference type="AlphaFoldDB" id="A0A1I7UA45"/>
<keyword evidence="1 15" id="KW-0812">Transmembrane</keyword>
<dbReference type="SUPFAM" id="SSF49899">
    <property type="entry name" value="Concanavalin A-like lectins/glucanases"/>
    <property type="match status" value="1"/>
</dbReference>
<dbReference type="InterPro" id="IPR002126">
    <property type="entry name" value="Cadherin-like_dom"/>
</dbReference>
<feature type="domain" description="Cadherin" evidence="17">
    <location>
        <begin position="66"/>
        <end position="142"/>
    </location>
</feature>
<proteinExistence type="inferred from homology"/>
<organism evidence="18 19">
    <name type="scientific">Caenorhabditis tropicalis</name>
    <dbReference type="NCBI Taxonomy" id="1561998"/>
    <lineage>
        <taxon>Eukaryota</taxon>
        <taxon>Metazoa</taxon>
        <taxon>Ecdysozoa</taxon>
        <taxon>Nematoda</taxon>
        <taxon>Chromadorea</taxon>
        <taxon>Rhabditida</taxon>
        <taxon>Rhabditina</taxon>
        <taxon>Rhabditomorpha</taxon>
        <taxon>Rhabditoidea</taxon>
        <taxon>Rhabditidae</taxon>
        <taxon>Peloderinae</taxon>
        <taxon>Caenorhabditis</taxon>
    </lineage>
</organism>
<feature type="transmembrane region" description="Helical" evidence="15">
    <location>
        <begin position="848"/>
        <end position="874"/>
    </location>
</feature>
<dbReference type="SUPFAM" id="SSF49313">
    <property type="entry name" value="Cadherin-like"/>
    <property type="match status" value="1"/>
</dbReference>
<feature type="compositionally biased region" description="Polar residues" evidence="14">
    <location>
        <begin position="978"/>
        <end position="987"/>
    </location>
</feature>
<dbReference type="GO" id="GO:0045211">
    <property type="term" value="C:postsynaptic membrane"/>
    <property type="evidence" value="ECO:0007669"/>
    <property type="project" value="TreeGrafter"/>
</dbReference>
<keyword evidence="2 16" id="KW-0732">Signal</keyword>
<sequence>MRTVSLLFLGALLGVSYAKHHHAARAPIINLQGAEELVAVVREDENIISTVPDFAILSETGPVCNYILTSQNNEAVPFDIQVVDKFTGAAVLRVKDGVILDCKKPEYNLQVQAVKCDNDMVKSEGVSLKIRVKDTNNHAPEIENPWYTFHVEEGKVIEEVGVLKATDKDCGHPKGEICEYEITNGLKELPFAINNQGVLRTTQPLNFTQSKSYILTVVAIDCAMRKSKSALVTVHVDEKCVQGITAMNERVNYAAGTGSKLLLPDVSLEFCEKETVCDPKSVQSIIEIRAGHVTQGCARDTVYDNQTIQSCGLSTSTVKLLNEEALTSSAENQILADQGIEFDGARGLTVADDVHQGLIPDHFTLSFSMKHAAGIKDEQSNKQNILCESDDFNMNRHHFSVYIRHCKLEVVLRREAGATADFRAAEWRWSMPEVCDNEWHSYSLLFNGIDDVNVIVDGKSFKADERNPEILDDWPLHKTKATKTKLVVGACWHGRQQKLAQFFRGQLSAIYLLSGAVESERAIKCAHTCPEQLQFTGVDELLDGQSATFSPDLTTLTLKAETSKQIGQMLKRVAYVNTQEKPAPGHRVFHVETEVTCKQDDKKVKLPSSKGYVFVQQVAEPTLSISASSELKSTQHMVKVGQAMVPDLTITVSQNNAKNNGELEDVTQSHKIDYCKMHLQPARDMDVEYFSSPASLIAALNIEFEHDKDGILLRGEESAQGYKEVLSKVHYFNTRPESYAKRTYTVQCAMLKGRVLSNQLFVTMTIEGVTTTTTTTTTEAPIPVPQDPIQFNFNSGETALDSLELIERHFEPAFDQLGSSRLQNILEMDLPRPKALLSHHGYDVGQGAIAGGAVAVVVVVCVGFLLVLLVIGVLKMRDTPVPRRRRQKRQSDGGMHWDDSGMNITVNPLDDVEKNGGVIDEFSDEEEEEETDGESECSYRDEEEDVSEDEEDQTEVLPHMDANQRVVGGLEWDDEDAISTNARSYRV</sequence>
<evidence type="ECO:0000313" key="19">
    <source>
        <dbReference type="WBParaSite" id="Csp11.Scaffold629.g16407.t1"/>
    </source>
</evidence>
<evidence type="ECO:0000256" key="9">
    <source>
        <dbReference type="ARBA" id="ARBA00023180"/>
    </source>
</evidence>
<dbReference type="GO" id="GO:0005509">
    <property type="term" value="F:calcium ion binding"/>
    <property type="evidence" value="ECO:0007669"/>
    <property type="project" value="UniProtKB-UniRule"/>
</dbReference>
<dbReference type="Pfam" id="PF19699">
    <property type="entry name" value="CLSTN_C"/>
    <property type="match status" value="2"/>
</dbReference>
<dbReference type="Gene3D" id="2.60.120.200">
    <property type="match status" value="1"/>
</dbReference>
<dbReference type="FunFam" id="2.60.120.200:FF:000260">
    <property type="entry name" value="CAlSYntenin/Alcadein homolog"/>
    <property type="match status" value="1"/>
</dbReference>
<evidence type="ECO:0000256" key="11">
    <source>
        <dbReference type="ARBA" id="ARBA00035015"/>
    </source>
</evidence>
<dbReference type="PRINTS" id="PR00205">
    <property type="entry name" value="CADHERIN"/>
</dbReference>
<keyword evidence="7" id="KW-0770">Synapse</keyword>
<evidence type="ECO:0000256" key="14">
    <source>
        <dbReference type="SAM" id="MobiDB-lite"/>
    </source>
</evidence>
<evidence type="ECO:0000256" key="6">
    <source>
        <dbReference type="ARBA" id="ARBA00022989"/>
    </source>
</evidence>
<dbReference type="GO" id="GO:0050806">
    <property type="term" value="P:positive regulation of synaptic transmission"/>
    <property type="evidence" value="ECO:0007669"/>
    <property type="project" value="TreeGrafter"/>
</dbReference>
<keyword evidence="6 15" id="KW-1133">Transmembrane helix</keyword>
<feature type="signal peptide" evidence="16">
    <location>
        <begin position="1"/>
        <end position="18"/>
    </location>
</feature>
<feature type="compositionally biased region" description="Basic and acidic residues" evidence="14">
    <location>
        <begin position="889"/>
        <end position="899"/>
    </location>
</feature>
<comment type="similarity">
    <text evidence="11">Belongs to the calsyntenin family.</text>
</comment>
<accession>A0A1I7UA45</accession>
<dbReference type="GO" id="GO:0007156">
    <property type="term" value="P:homophilic cell adhesion via plasma membrane adhesion molecules"/>
    <property type="evidence" value="ECO:0007669"/>
    <property type="project" value="InterPro"/>
</dbReference>
<evidence type="ECO:0000313" key="18">
    <source>
        <dbReference type="Proteomes" id="UP000095282"/>
    </source>
</evidence>
<dbReference type="InterPro" id="IPR045588">
    <property type="entry name" value="CLSTN_C"/>
</dbReference>
<evidence type="ECO:0000256" key="10">
    <source>
        <dbReference type="ARBA" id="ARBA00034103"/>
    </source>
</evidence>
<dbReference type="PROSITE" id="PS50268">
    <property type="entry name" value="CADHERIN_2"/>
    <property type="match status" value="2"/>
</dbReference>
<dbReference type="PANTHER" id="PTHR14139:SF2">
    <property type="entry name" value="CALSYNTENIN-1"/>
    <property type="match status" value="1"/>
</dbReference>
<dbReference type="STRING" id="1561998.A0A1I7UA45"/>
<evidence type="ECO:0000256" key="7">
    <source>
        <dbReference type="ARBA" id="ARBA00023018"/>
    </source>
</evidence>